<comment type="caution">
    <text evidence="11">The sequence shown here is derived from an EMBL/GenBank/DDBJ whole genome shotgun (WGS) entry which is preliminary data.</text>
</comment>
<dbReference type="GO" id="GO:0005525">
    <property type="term" value="F:GTP binding"/>
    <property type="evidence" value="ECO:0007669"/>
    <property type="project" value="UniProtKB-KW"/>
</dbReference>
<dbReference type="STRING" id="77020.A0A0M8MLS5"/>
<keyword evidence="7" id="KW-0342">GTP-binding</keyword>
<keyword evidence="4" id="KW-0686">Riboflavin biosynthesis</keyword>
<comment type="pathway">
    <text evidence="1">Cofactor biosynthesis; riboflavin biosynthesis.</text>
</comment>
<feature type="domain" description="GTP cyclohydrolase II" evidence="10">
    <location>
        <begin position="289"/>
        <end position="432"/>
    </location>
</feature>
<sequence length="601" mass="67075">MVADEHHHRVDPRDLDVLDMLTSLPPSHDTRPLPPSQLRVLDTVAGLRRPPIDPIVLAASLSSGPQVTRHHFHHTFADPASAHLSGHSQQMRVSERRRQEEMMHPPKQHEHPSSSMLHSSDAELERRALMYSKQAPRSLRLQREKDEAKVASVTGASTEPNAKTPLVLPGRDVKAPVKPLPPLEVRCCGRTRVPTPHGEVFCHLYRNNHDSKEHMALVIDPAQNHESIQDKQRKGLLSKPRHLRSRTLDAVWHENETPMERLVRGAYVNRLSEAHQEVSQPGDAIKHTSADESAPAPLVRIHSECYTGETIGSQRCDCGEQLDEALRIISTTMTHTKSGQPVPPRGVVVYMRQEGRGIGLLDKLLAYNLQDMGHDTVSANVLLGHLPDARRYDMSSAILRDLGIEECRLLTNNPEKMQAMESEGIRVTERVPMVPRMWQYAHQHDHMHAHAHHNVHGTHTSRRKLSKRLKDKPQSKLIESLAHPSRPSRPSSVISQAMDASSLGLGGSLDDASSNAVWDDDEDVYDDEDDIENESDESAGSFYSHTQRNTGATLIGGSVTRGTDLERYLRTKIERMGHMLTEPTASSATNPIVPIPPSDQV</sequence>
<dbReference type="PANTHER" id="PTHR21327:SF29">
    <property type="entry name" value="GTP CYCLOHYDROLASE-2"/>
    <property type="match status" value="1"/>
</dbReference>
<dbReference type="InterPro" id="IPR000926">
    <property type="entry name" value="RibA"/>
</dbReference>
<feature type="region of interest" description="Disordered" evidence="9">
    <location>
        <begin position="445"/>
        <end position="496"/>
    </location>
</feature>
<dbReference type="VEuPathDB" id="FungiDB:Malapachy_3719"/>
<dbReference type="Gene3D" id="3.40.50.10990">
    <property type="entry name" value="GTP cyclohydrolase II"/>
    <property type="match status" value="1"/>
</dbReference>
<dbReference type="EMBL" id="LGAV01000004">
    <property type="protein sequence ID" value="KOS14138.1"/>
    <property type="molecule type" value="Genomic_DNA"/>
</dbReference>
<dbReference type="EC" id="3.5.4.25" evidence="3"/>
<evidence type="ECO:0000256" key="7">
    <source>
        <dbReference type="ARBA" id="ARBA00023134"/>
    </source>
</evidence>
<evidence type="ECO:0000313" key="11">
    <source>
        <dbReference type="EMBL" id="KOS14138.1"/>
    </source>
</evidence>
<evidence type="ECO:0000256" key="2">
    <source>
        <dbReference type="ARBA" id="ARBA00008131"/>
    </source>
</evidence>
<evidence type="ECO:0000313" key="12">
    <source>
        <dbReference type="Proteomes" id="UP000037751"/>
    </source>
</evidence>
<keyword evidence="5" id="KW-0547">Nucleotide-binding</keyword>
<feature type="compositionally biased region" description="Basic and acidic residues" evidence="9">
    <location>
        <begin position="95"/>
        <end position="112"/>
    </location>
</feature>
<dbReference type="GO" id="GO:0009231">
    <property type="term" value="P:riboflavin biosynthetic process"/>
    <property type="evidence" value="ECO:0007669"/>
    <property type="project" value="UniProtKB-KW"/>
</dbReference>
<name>A0A0M8MLS5_9BASI</name>
<keyword evidence="12" id="KW-1185">Reference proteome</keyword>
<evidence type="ECO:0000256" key="5">
    <source>
        <dbReference type="ARBA" id="ARBA00022741"/>
    </source>
</evidence>
<proteinExistence type="inferred from homology"/>
<dbReference type="AlphaFoldDB" id="A0A0M8MLS5"/>
<dbReference type="InterPro" id="IPR036144">
    <property type="entry name" value="RibA-like_sf"/>
</dbReference>
<evidence type="ECO:0000256" key="9">
    <source>
        <dbReference type="SAM" id="MobiDB-lite"/>
    </source>
</evidence>
<comment type="similarity">
    <text evidence="2">Belongs to the GTP cyclohydrolase II family.</text>
</comment>
<evidence type="ECO:0000256" key="4">
    <source>
        <dbReference type="ARBA" id="ARBA00022619"/>
    </source>
</evidence>
<dbReference type="NCBIfam" id="NF001591">
    <property type="entry name" value="PRK00393.1"/>
    <property type="match status" value="1"/>
</dbReference>
<comment type="catalytic activity">
    <reaction evidence="8">
        <text>GTP + 4 H2O = 2,5-diamino-6-hydroxy-4-(5-phosphoribosylamino)-pyrimidine + formate + 2 phosphate + 3 H(+)</text>
        <dbReference type="Rhea" id="RHEA:23704"/>
        <dbReference type="ChEBI" id="CHEBI:15377"/>
        <dbReference type="ChEBI" id="CHEBI:15378"/>
        <dbReference type="ChEBI" id="CHEBI:15740"/>
        <dbReference type="ChEBI" id="CHEBI:37565"/>
        <dbReference type="ChEBI" id="CHEBI:43474"/>
        <dbReference type="ChEBI" id="CHEBI:58614"/>
        <dbReference type="EC" id="3.5.4.25"/>
    </reaction>
</comment>
<feature type="region of interest" description="Disordered" evidence="9">
    <location>
        <begin position="95"/>
        <end position="116"/>
    </location>
</feature>
<dbReference type="InterPro" id="IPR032677">
    <property type="entry name" value="GTP_cyclohydro_II"/>
</dbReference>
<dbReference type="GO" id="GO:0003935">
    <property type="term" value="F:GTP cyclohydrolase II activity"/>
    <property type="evidence" value="ECO:0007669"/>
    <property type="project" value="UniProtKB-EC"/>
</dbReference>
<protein>
    <recommendedName>
        <fullName evidence="3">GTP cyclohydrolase II</fullName>
        <ecNumber evidence="3">3.5.4.25</ecNumber>
    </recommendedName>
</protein>
<dbReference type="CDD" id="cd00641">
    <property type="entry name" value="GTP_cyclohydro2"/>
    <property type="match status" value="1"/>
</dbReference>
<feature type="region of interest" description="Disordered" evidence="9">
    <location>
        <begin position="526"/>
        <end position="547"/>
    </location>
</feature>
<evidence type="ECO:0000256" key="3">
    <source>
        <dbReference type="ARBA" id="ARBA00012762"/>
    </source>
</evidence>
<feature type="compositionally biased region" description="Basic residues" evidence="9">
    <location>
        <begin position="449"/>
        <end position="470"/>
    </location>
</feature>
<dbReference type="Pfam" id="PF00925">
    <property type="entry name" value="GTP_cyclohydro2"/>
    <property type="match status" value="1"/>
</dbReference>
<evidence type="ECO:0000256" key="1">
    <source>
        <dbReference type="ARBA" id="ARBA00005104"/>
    </source>
</evidence>
<dbReference type="GeneID" id="28730055"/>
<gene>
    <name evidence="11" type="ORF">Malapachy_3719</name>
</gene>
<feature type="compositionally biased region" description="Acidic residues" evidence="9">
    <location>
        <begin position="526"/>
        <end position="537"/>
    </location>
</feature>
<dbReference type="PANTHER" id="PTHR21327">
    <property type="entry name" value="GTP CYCLOHYDROLASE II-RELATED"/>
    <property type="match status" value="1"/>
</dbReference>
<dbReference type="OrthoDB" id="5569761at2759"/>
<evidence type="ECO:0000259" key="10">
    <source>
        <dbReference type="Pfam" id="PF00925"/>
    </source>
</evidence>
<organism evidence="11 12">
    <name type="scientific">Malassezia pachydermatis</name>
    <dbReference type="NCBI Taxonomy" id="77020"/>
    <lineage>
        <taxon>Eukaryota</taxon>
        <taxon>Fungi</taxon>
        <taxon>Dikarya</taxon>
        <taxon>Basidiomycota</taxon>
        <taxon>Ustilaginomycotina</taxon>
        <taxon>Malasseziomycetes</taxon>
        <taxon>Malasseziales</taxon>
        <taxon>Malasseziaceae</taxon>
        <taxon>Malassezia</taxon>
    </lineage>
</organism>
<evidence type="ECO:0000256" key="8">
    <source>
        <dbReference type="ARBA" id="ARBA00049295"/>
    </source>
</evidence>
<dbReference type="SUPFAM" id="SSF142695">
    <property type="entry name" value="RibA-like"/>
    <property type="match status" value="2"/>
</dbReference>
<dbReference type="Proteomes" id="UP000037751">
    <property type="component" value="Unassembled WGS sequence"/>
</dbReference>
<reference evidence="11 12" key="1">
    <citation type="submission" date="2015-07" db="EMBL/GenBank/DDBJ databases">
        <title>Draft Genome Sequence of Malassezia furfur CBS1878 and Malassezia pachydermatis CBS1879.</title>
        <authorList>
            <person name="Triana S."/>
            <person name="Ohm R."/>
            <person name="Gonzalez A."/>
            <person name="DeCock H."/>
            <person name="Restrepo S."/>
            <person name="Celis A."/>
        </authorList>
    </citation>
    <scope>NUCLEOTIDE SEQUENCE [LARGE SCALE GENOMIC DNA]</scope>
    <source>
        <strain evidence="11 12">CBS 1879</strain>
    </source>
</reference>
<evidence type="ECO:0000256" key="6">
    <source>
        <dbReference type="ARBA" id="ARBA00022801"/>
    </source>
</evidence>
<keyword evidence="6 11" id="KW-0378">Hydrolase</keyword>
<accession>A0A0M8MLS5</accession>
<feature type="region of interest" description="Disordered" evidence="9">
    <location>
        <begin position="150"/>
        <end position="169"/>
    </location>
</feature>
<feature type="region of interest" description="Disordered" evidence="9">
    <location>
        <begin position="580"/>
        <end position="601"/>
    </location>
</feature>
<dbReference type="RefSeq" id="XP_017991770.1">
    <property type="nucleotide sequence ID" value="XM_018138179.1"/>
</dbReference>